<reference evidence="7 8" key="1">
    <citation type="submission" date="2021-05" db="EMBL/GenBank/DDBJ databases">
        <title>A Polyphasic approach of four new species of the genus Ohtaekwangia: Ohtaekwangia histidinii sp. nov., Ohtaekwangia cretensis sp. nov., Ohtaekwangia indiensis sp. nov., Ohtaekwangia reichenbachii sp. nov. from diverse environment.</title>
        <authorList>
            <person name="Octaviana S."/>
        </authorList>
    </citation>
    <scope>NUCLEOTIDE SEQUENCE [LARGE SCALE GENOMIC DNA]</scope>
    <source>
        <strain evidence="7 8">PWU4</strain>
    </source>
</reference>
<dbReference type="Pfam" id="PF01370">
    <property type="entry name" value="Epimerase"/>
    <property type="match status" value="1"/>
</dbReference>
<protein>
    <recommendedName>
        <fullName evidence="3">UDP-glucose 4-epimerase</fullName>
    </recommendedName>
    <alternativeName>
        <fullName evidence="5">Galactowaldenase</fullName>
    </alternativeName>
    <alternativeName>
        <fullName evidence="4">UDP-galactose 4-epimerase</fullName>
    </alternativeName>
</protein>
<dbReference type="PANTHER" id="PTHR43725">
    <property type="entry name" value="UDP-GLUCOSE 4-EPIMERASE"/>
    <property type="match status" value="1"/>
</dbReference>
<feature type="domain" description="NAD-dependent epimerase/dehydratase" evidence="6">
    <location>
        <begin position="2"/>
        <end position="232"/>
    </location>
</feature>
<dbReference type="SUPFAM" id="SSF51735">
    <property type="entry name" value="NAD(P)-binding Rossmann-fold domains"/>
    <property type="match status" value="1"/>
</dbReference>
<evidence type="ECO:0000256" key="4">
    <source>
        <dbReference type="ARBA" id="ARBA00031367"/>
    </source>
</evidence>
<proteinExistence type="inferred from homology"/>
<comment type="similarity">
    <text evidence="2">Belongs to the NAD(P)-dependent epimerase/dehydratase family.</text>
</comment>
<dbReference type="AlphaFoldDB" id="A0AAP2DQ86"/>
<dbReference type="InterPro" id="IPR001509">
    <property type="entry name" value="Epimerase_deHydtase"/>
</dbReference>
<organism evidence="7 8">
    <name type="scientific">Chryseosolibacter histidini</name>
    <dbReference type="NCBI Taxonomy" id="2782349"/>
    <lineage>
        <taxon>Bacteria</taxon>
        <taxon>Pseudomonadati</taxon>
        <taxon>Bacteroidota</taxon>
        <taxon>Cytophagia</taxon>
        <taxon>Cytophagales</taxon>
        <taxon>Chryseotaleaceae</taxon>
        <taxon>Chryseosolibacter</taxon>
    </lineage>
</organism>
<dbReference type="RefSeq" id="WP_254169205.1">
    <property type="nucleotide sequence ID" value="NZ_JAHESF010000042.1"/>
</dbReference>
<dbReference type="Proteomes" id="UP001319200">
    <property type="component" value="Unassembled WGS sequence"/>
</dbReference>
<comment type="caution">
    <text evidence="7">The sequence shown here is derived from an EMBL/GenBank/DDBJ whole genome shotgun (WGS) entry which is preliminary data.</text>
</comment>
<evidence type="ECO:0000256" key="3">
    <source>
        <dbReference type="ARBA" id="ARBA00018569"/>
    </source>
</evidence>
<name>A0AAP2DQ86_9BACT</name>
<dbReference type="Gene3D" id="3.40.50.720">
    <property type="entry name" value="NAD(P)-binding Rossmann-like Domain"/>
    <property type="match status" value="1"/>
</dbReference>
<dbReference type="InterPro" id="IPR036291">
    <property type="entry name" value="NAD(P)-bd_dom_sf"/>
</dbReference>
<evidence type="ECO:0000259" key="6">
    <source>
        <dbReference type="Pfam" id="PF01370"/>
    </source>
</evidence>
<comment type="pathway">
    <text evidence="1">Carbohydrate metabolism; galactose metabolism.</text>
</comment>
<sequence>MVIVTGGLGFIGNELVRQLKSSGEEVVILDNKNRIAPHIQDIQNVSLAEIDITDHAMVTAFFREVKPSAVFHMAAIHYIPECNDNPERTLRVNAEGTQSILRAAAAAGVNKVVFASSGAVYADSAGLLSESTPIAPVDIYGWSKLFGEQLCQLNHSLNGTTTVIARLFNNYGPRETNPHIIPEILRQLQSTSQLQLGNISTVRDYIHTRDCAQALIRLWKSCNSGVSTVNVATGKGFTVHEIINMIGKIAGRTIDVKFDNTRVRRFDKQTQVASIDTLKQLTGWTPQVNIEEGLTDLLRFEKLI</sequence>
<evidence type="ECO:0000313" key="7">
    <source>
        <dbReference type="EMBL" id="MBT1700516.1"/>
    </source>
</evidence>
<keyword evidence="8" id="KW-1185">Reference proteome</keyword>
<evidence type="ECO:0000313" key="8">
    <source>
        <dbReference type="Proteomes" id="UP001319200"/>
    </source>
</evidence>
<gene>
    <name evidence="7" type="ORF">KK083_26750</name>
</gene>
<evidence type="ECO:0000256" key="2">
    <source>
        <dbReference type="ARBA" id="ARBA00007637"/>
    </source>
</evidence>
<evidence type="ECO:0000256" key="1">
    <source>
        <dbReference type="ARBA" id="ARBA00004947"/>
    </source>
</evidence>
<dbReference type="EMBL" id="JAHESF010000042">
    <property type="protein sequence ID" value="MBT1700516.1"/>
    <property type="molecule type" value="Genomic_DNA"/>
</dbReference>
<evidence type="ECO:0000256" key="5">
    <source>
        <dbReference type="ARBA" id="ARBA00033067"/>
    </source>
</evidence>
<accession>A0AAP2DQ86</accession>